<evidence type="ECO:0000313" key="2">
    <source>
        <dbReference type="EMBL" id="RXZ66100.1"/>
    </source>
</evidence>
<evidence type="ECO:0000313" key="3">
    <source>
        <dbReference type="Proteomes" id="UP000293623"/>
    </source>
</evidence>
<reference evidence="2 3" key="1">
    <citation type="submission" date="2019-01" db="EMBL/GenBank/DDBJ databases">
        <title>Altererythrobacter rhizovicinus sp. nov., isolated from the rhizosphere soil of Haloxylon ammodendron.</title>
        <authorList>
            <person name="Li H.-P."/>
            <person name="Gou J.-Y."/>
            <person name="Yao D."/>
            <person name="Han Q.-Q."/>
            <person name="Shao K.-Z."/>
            <person name="Zhao Q."/>
            <person name="Zhang J.-L."/>
        </authorList>
    </citation>
    <scope>NUCLEOTIDE SEQUENCE [LARGE SCALE GENOMIC DNA]</scope>
    <source>
        <strain evidence="2 3">AY-3R</strain>
    </source>
</reference>
<gene>
    <name evidence="2" type="ORF">ETX26_05145</name>
</gene>
<dbReference type="RefSeq" id="WP_129523574.1">
    <property type="nucleotide sequence ID" value="NZ_SDPV01000001.1"/>
</dbReference>
<feature type="compositionally biased region" description="Basic and acidic residues" evidence="1">
    <location>
        <begin position="61"/>
        <end position="83"/>
    </location>
</feature>
<dbReference type="GO" id="GO:0009360">
    <property type="term" value="C:DNA polymerase III complex"/>
    <property type="evidence" value="ECO:0007669"/>
    <property type="project" value="TreeGrafter"/>
</dbReference>
<organism evidence="2 3">
    <name type="scientific">Pelagerythrobacter rhizovicinus</name>
    <dbReference type="NCBI Taxonomy" id="2268576"/>
    <lineage>
        <taxon>Bacteria</taxon>
        <taxon>Pseudomonadati</taxon>
        <taxon>Pseudomonadota</taxon>
        <taxon>Alphaproteobacteria</taxon>
        <taxon>Sphingomonadales</taxon>
        <taxon>Erythrobacteraceae</taxon>
        <taxon>Pelagerythrobacter</taxon>
    </lineage>
</organism>
<dbReference type="InterPro" id="IPR027417">
    <property type="entry name" value="P-loop_NTPase"/>
</dbReference>
<dbReference type="EMBL" id="SDPV01000001">
    <property type="protein sequence ID" value="RXZ66100.1"/>
    <property type="molecule type" value="Genomic_DNA"/>
</dbReference>
<proteinExistence type="predicted"/>
<dbReference type="GO" id="GO:0006261">
    <property type="term" value="P:DNA-templated DNA replication"/>
    <property type="evidence" value="ECO:0007669"/>
    <property type="project" value="TreeGrafter"/>
</dbReference>
<evidence type="ECO:0000256" key="1">
    <source>
        <dbReference type="SAM" id="MobiDB-lite"/>
    </source>
</evidence>
<dbReference type="AlphaFoldDB" id="A0A4Q2KP32"/>
<keyword evidence="3" id="KW-1185">Reference proteome</keyword>
<comment type="caution">
    <text evidence="2">The sequence shown here is derived from an EMBL/GenBank/DDBJ whole genome shotgun (WGS) entry which is preliminary data.</text>
</comment>
<feature type="region of interest" description="Disordered" evidence="1">
    <location>
        <begin position="51"/>
        <end position="83"/>
    </location>
</feature>
<dbReference type="SUPFAM" id="SSF52540">
    <property type="entry name" value="P-loop containing nucleoside triphosphate hydrolases"/>
    <property type="match status" value="1"/>
</dbReference>
<dbReference type="Gene3D" id="3.40.50.300">
    <property type="entry name" value="P-loop containing nucleotide triphosphate hydrolases"/>
    <property type="match status" value="1"/>
</dbReference>
<dbReference type="PANTHER" id="PTHR11669">
    <property type="entry name" value="REPLICATION FACTOR C / DNA POLYMERASE III GAMMA-TAU SUBUNIT"/>
    <property type="match status" value="1"/>
</dbReference>
<dbReference type="PANTHER" id="PTHR11669:SF8">
    <property type="entry name" value="DNA POLYMERASE III SUBUNIT DELTA"/>
    <property type="match status" value="1"/>
</dbReference>
<dbReference type="Proteomes" id="UP000293623">
    <property type="component" value="Unassembled WGS sequence"/>
</dbReference>
<dbReference type="OrthoDB" id="9811073at2"/>
<accession>A0A4Q2KP32</accession>
<dbReference type="Pfam" id="PF13177">
    <property type="entry name" value="DNA_pol3_delta2"/>
    <property type="match status" value="1"/>
</dbReference>
<sequence length="320" mass="35001">MTLLGHDEAWRQWRDALSGARMHHAWLLAGKRGLGKMSFAEAAARELCAEPGVAQPTGPHPDVHVLTHQPKDEKEERKRDEGKPYEVRRNITVAQIRAMQQKLTTRPTLGARRAVIIDPADDLEKSASNALLKSLEEPPTGTFFLLIAHRPARLLPTIRSRCRMLRFPALGERELADWLGTRAPEADAETREAAARAASGSPGVALDFVQRDLGPLHTLMARIVREGDEALDLRGRLAEAVGTRPDRERIAAILDLARAVLANELDRKGRNGWPGLIDAHAALVRLAGEAPTYNFDPGLLVMEIGTLLASAAPASERADA</sequence>
<protein>
    <submittedName>
        <fullName evidence="2">DNA polymerase III subunit delta</fullName>
    </submittedName>
</protein>
<dbReference type="InterPro" id="IPR050238">
    <property type="entry name" value="DNA_Rep/Repair_Clamp_Loader"/>
</dbReference>
<name>A0A4Q2KP32_9SPHN</name>